<organism evidence="1 2">
    <name type="scientific">Ancylobacter dichloromethanicus</name>
    <dbReference type="NCBI Taxonomy" id="518825"/>
    <lineage>
        <taxon>Bacteria</taxon>
        <taxon>Pseudomonadati</taxon>
        <taxon>Pseudomonadota</taxon>
        <taxon>Alphaproteobacteria</taxon>
        <taxon>Hyphomicrobiales</taxon>
        <taxon>Xanthobacteraceae</taxon>
        <taxon>Ancylobacter</taxon>
    </lineage>
</organism>
<evidence type="ECO:0000313" key="2">
    <source>
        <dbReference type="Proteomes" id="UP001143370"/>
    </source>
</evidence>
<dbReference type="RefSeq" id="WP_246544261.1">
    <property type="nucleotide sequence ID" value="NZ_BSFJ01000044.1"/>
</dbReference>
<evidence type="ECO:0000313" key="1">
    <source>
        <dbReference type="EMBL" id="GLK74649.1"/>
    </source>
</evidence>
<reference evidence="1" key="1">
    <citation type="journal article" date="2014" name="Int. J. Syst. Evol. Microbiol.">
        <title>Complete genome sequence of Corynebacterium casei LMG S-19264T (=DSM 44701T), isolated from a smear-ripened cheese.</title>
        <authorList>
            <consortium name="US DOE Joint Genome Institute (JGI-PGF)"/>
            <person name="Walter F."/>
            <person name="Albersmeier A."/>
            <person name="Kalinowski J."/>
            <person name="Ruckert C."/>
        </authorList>
    </citation>
    <scope>NUCLEOTIDE SEQUENCE</scope>
    <source>
        <strain evidence="1">VKM B-2484</strain>
    </source>
</reference>
<gene>
    <name evidence="1" type="ORF">GCM10017643_47670</name>
</gene>
<comment type="caution">
    <text evidence="1">The sequence shown here is derived from an EMBL/GenBank/DDBJ whole genome shotgun (WGS) entry which is preliminary data.</text>
</comment>
<proteinExistence type="predicted"/>
<accession>A0A9W6N195</accession>
<dbReference type="Proteomes" id="UP001143370">
    <property type="component" value="Unassembled WGS sequence"/>
</dbReference>
<reference evidence="1" key="2">
    <citation type="submission" date="2023-01" db="EMBL/GenBank/DDBJ databases">
        <authorList>
            <person name="Sun Q."/>
            <person name="Evtushenko L."/>
        </authorList>
    </citation>
    <scope>NUCLEOTIDE SEQUENCE</scope>
    <source>
        <strain evidence="1">VKM B-2484</strain>
    </source>
</reference>
<name>A0A9W6N195_9HYPH</name>
<keyword evidence="2" id="KW-1185">Reference proteome</keyword>
<dbReference type="AlphaFoldDB" id="A0A9W6N195"/>
<dbReference type="EMBL" id="BSFJ01000044">
    <property type="protein sequence ID" value="GLK74649.1"/>
    <property type="molecule type" value="Genomic_DNA"/>
</dbReference>
<protein>
    <submittedName>
        <fullName evidence="1">Uncharacterized protein</fullName>
    </submittedName>
</protein>
<sequence>MRTEDTARELCAIDLRQRGISEGRLPALVEQFWPVLANEIRQGIADGEWRFSPEQIEALSAEYRALLDGR</sequence>